<evidence type="ECO:0000259" key="5">
    <source>
        <dbReference type="PROSITE" id="PS51352"/>
    </source>
</evidence>
<reference evidence="6 7" key="1">
    <citation type="submission" date="2020-07" db="EMBL/GenBank/DDBJ databases">
        <title>Thermogemmata thermophila gen. nov., sp. nov., a novel moderate thermophilic planctomycete from a Kamchatka hot spring.</title>
        <authorList>
            <person name="Elcheninov A.G."/>
            <person name="Podosokorskaya O.A."/>
            <person name="Kovaleva O.L."/>
            <person name="Novikov A."/>
            <person name="Bonch-Osmolovskaya E.A."/>
            <person name="Toshchakov S.V."/>
            <person name="Kublanov I.V."/>
        </authorList>
    </citation>
    <scope>NUCLEOTIDE SEQUENCE [LARGE SCALE GENOMIC DNA]</scope>
    <source>
        <strain evidence="6 7">2918</strain>
    </source>
</reference>
<dbReference type="PROSITE" id="PS51257">
    <property type="entry name" value="PROKAR_LIPOPROTEIN"/>
    <property type="match status" value="1"/>
</dbReference>
<evidence type="ECO:0000256" key="3">
    <source>
        <dbReference type="PIRSR" id="PIRSR603782-1"/>
    </source>
</evidence>
<dbReference type="AlphaFoldDB" id="A0A7V9ABJ0"/>
<dbReference type="GO" id="GO:0046872">
    <property type="term" value="F:metal ion binding"/>
    <property type="evidence" value="ECO:0007669"/>
    <property type="project" value="UniProtKB-KW"/>
</dbReference>
<protein>
    <submittedName>
        <fullName evidence="6">SCO family protein</fullName>
    </submittedName>
</protein>
<accession>A0A7V9ABJ0</accession>
<evidence type="ECO:0000256" key="2">
    <source>
        <dbReference type="ARBA" id="ARBA00023008"/>
    </source>
</evidence>
<dbReference type="RefSeq" id="WP_194537538.1">
    <property type="nucleotide sequence ID" value="NZ_JACEFB010000004.1"/>
</dbReference>
<feature type="domain" description="Thioredoxin" evidence="5">
    <location>
        <begin position="26"/>
        <end position="210"/>
    </location>
</feature>
<dbReference type="PANTHER" id="PTHR12151">
    <property type="entry name" value="ELECTRON TRANSPORT PROTIN SCO1/SENC FAMILY MEMBER"/>
    <property type="match status" value="1"/>
</dbReference>
<feature type="binding site" evidence="3">
    <location>
        <position position="83"/>
    </location>
    <ligand>
        <name>Cu cation</name>
        <dbReference type="ChEBI" id="CHEBI:23378"/>
    </ligand>
</feature>
<organism evidence="6 7">
    <name type="scientific">Thermogemmata fonticola</name>
    <dbReference type="NCBI Taxonomy" id="2755323"/>
    <lineage>
        <taxon>Bacteria</taxon>
        <taxon>Pseudomonadati</taxon>
        <taxon>Planctomycetota</taxon>
        <taxon>Planctomycetia</taxon>
        <taxon>Gemmatales</taxon>
        <taxon>Gemmataceae</taxon>
        <taxon>Thermogemmata</taxon>
    </lineage>
</organism>
<comment type="similarity">
    <text evidence="1">Belongs to the SCO1/2 family.</text>
</comment>
<keyword evidence="2 3" id="KW-0186">Copper</keyword>
<dbReference type="Proteomes" id="UP000542342">
    <property type="component" value="Unassembled WGS sequence"/>
</dbReference>
<dbReference type="PANTHER" id="PTHR12151:SF25">
    <property type="entry name" value="LINALOOL DEHYDRATASE_ISOMERASE DOMAIN-CONTAINING PROTEIN"/>
    <property type="match status" value="1"/>
</dbReference>
<proteinExistence type="inferred from homology"/>
<keyword evidence="4" id="KW-1015">Disulfide bond</keyword>
<evidence type="ECO:0000256" key="4">
    <source>
        <dbReference type="PIRSR" id="PIRSR603782-2"/>
    </source>
</evidence>
<evidence type="ECO:0000313" key="7">
    <source>
        <dbReference type="Proteomes" id="UP000542342"/>
    </source>
</evidence>
<name>A0A7V9ABJ0_9BACT</name>
<dbReference type="InterPro" id="IPR003782">
    <property type="entry name" value="SCO1/SenC"/>
</dbReference>
<sequence length="221" mass="24726">MQRGRVPILILASLLLLLAGLGGCRPLPSGTNPPAETEDLPDPQWPVGPFALTERSGRTVTDQDLRGHVWIASFIFTRCTGPCPSVASTVARLQHELRDLPNVRFVTFTVDPKRDDLRALNEYAQARGADPQRWLFLTGEEETIHRIIREQFKQAVGRNEGPNVPPGEEFIHSSKLVLVDAQGRIRGWCDGLPHEQFPERFESDLARFLRRVRQLAAAPAP</sequence>
<dbReference type="InterPro" id="IPR036249">
    <property type="entry name" value="Thioredoxin-like_sf"/>
</dbReference>
<dbReference type="CDD" id="cd02968">
    <property type="entry name" value="SCO"/>
    <property type="match status" value="1"/>
</dbReference>
<evidence type="ECO:0000313" key="6">
    <source>
        <dbReference type="EMBL" id="MBA2226113.1"/>
    </source>
</evidence>
<dbReference type="InterPro" id="IPR013766">
    <property type="entry name" value="Thioredoxin_domain"/>
</dbReference>
<feature type="disulfide bond" description="Redox-active" evidence="4">
    <location>
        <begin position="79"/>
        <end position="83"/>
    </location>
</feature>
<dbReference type="Gene3D" id="3.40.30.10">
    <property type="entry name" value="Glutaredoxin"/>
    <property type="match status" value="1"/>
</dbReference>
<feature type="binding site" evidence="3">
    <location>
        <position position="79"/>
    </location>
    <ligand>
        <name>Cu cation</name>
        <dbReference type="ChEBI" id="CHEBI:23378"/>
    </ligand>
</feature>
<feature type="binding site" evidence="3">
    <location>
        <position position="172"/>
    </location>
    <ligand>
        <name>Cu cation</name>
        <dbReference type="ChEBI" id="CHEBI:23378"/>
    </ligand>
</feature>
<keyword evidence="3" id="KW-0479">Metal-binding</keyword>
<dbReference type="EMBL" id="JACEFB010000004">
    <property type="protein sequence ID" value="MBA2226113.1"/>
    <property type="molecule type" value="Genomic_DNA"/>
</dbReference>
<dbReference type="SUPFAM" id="SSF52833">
    <property type="entry name" value="Thioredoxin-like"/>
    <property type="match status" value="1"/>
</dbReference>
<comment type="caution">
    <text evidence="6">The sequence shown here is derived from an EMBL/GenBank/DDBJ whole genome shotgun (WGS) entry which is preliminary data.</text>
</comment>
<gene>
    <name evidence="6" type="ORF">H0921_08050</name>
</gene>
<dbReference type="Pfam" id="PF02630">
    <property type="entry name" value="SCO1-SenC"/>
    <property type="match status" value="1"/>
</dbReference>
<evidence type="ECO:0000256" key="1">
    <source>
        <dbReference type="ARBA" id="ARBA00010996"/>
    </source>
</evidence>
<keyword evidence="7" id="KW-1185">Reference proteome</keyword>
<dbReference type="PROSITE" id="PS51352">
    <property type="entry name" value="THIOREDOXIN_2"/>
    <property type="match status" value="1"/>
</dbReference>